<dbReference type="EMBL" id="CM047584">
    <property type="protein sequence ID" value="KAI9911334.1"/>
    <property type="molecule type" value="Genomic_DNA"/>
</dbReference>
<evidence type="ECO:0000313" key="1">
    <source>
        <dbReference type="EMBL" id="KAI9911334.1"/>
    </source>
</evidence>
<proteinExistence type="predicted"/>
<sequence>MTSWSPSSSCNSIRATTLSSLEPPLDVFLVNTKRLVAPNDKATIGEHTIISRSSSACGPI</sequence>
<gene>
    <name evidence="1" type="ORF">PsorP6_008922</name>
</gene>
<evidence type="ECO:0000313" key="2">
    <source>
        <dbReference type="Proteomes" id="UP001163321"/>
    </source>
</evidence>
<reference evidence="1 2" key="1">
    <citation type="journal article" date="2022" name="bioRxiv">
        <title>The genome of the oomycete Peronosclerospora sorghi, a cosmopolitan pathogen of maize and sorghum, is inflated with dispersed pseudogenes.</title>
        <authorList>
            <person name="Fletcher K."/>
            <person name="Martin F."/>
            <person name="Isakeit T."/>
            <person name="Cavanaugh K."/>
            <person name="Magill C."/>
            <person name="Michelmore R."/>
        </authorList>
    </citation>
    <scope>NUCLEOTIDE SEQUENCE [LARGE SCALE GENOMIC DNA]</scope>
    <source>
        <strain evidence="1">P6</strain>
    </source>
</reference>
<protein>
    <submittedName>
        <fullName evidence="1">Uncharacterized protein</fullName>
    </submittedName>
</protein>
<keyword evidence="2" id="KW-1185">Reference proteome</keyword>
<name>A0ACC0VXY5_9STRA</name>
<organism evidence="1 2">
    <name type="scientific">Peronosclerospora sorghi</name>
    <dbReference type="NCBI Taxonomy" id="230839"/>
    <lineage>
        <taxon>Eukaryota</taxon>
        <taxon>Sar</taxon>
        <taxon>Stramenopiles</taxon>
        <taxon>Oomycota</taxon>
        <taxon>Peronosporomycetes</taxon>
        <taxon>Peronosporales</taxon>
        <taxon>Peronosporaceae</taxon>
        <taxon>Peronosclerospora</taxon>
    </lineage>
</organism>
<accession>A0ACC0VXY5</accession>
<comment type="caution">
    <text evidence="1">The sequence shown here is derived from an EMBL/GenBank/DDBJ whole genome shotgun (WGS) entry which is preliminary data.</text>
</comment>
<dbReference type="Proteomes" id="UP001163321">
    <property type="component" value="Chromosome 5"/>
</dbReference>